<keyword evidence="3" id="KW-1185">Reference proteome</keyword>
<sequence length="81" mass="9070">MGTMLSLAAKPTRSTRRPTTRRPSPEVPIMVVKIHSPITCNGTTGTDNHVRVDHDEMNALAQIFRAIVSGDRRCNHKIRLH</sequence>
<feature type="region of interest" description="Disordered" evidence="1">
    <location>
        <begin position="1"/>
        <end position="25"/>
    </location>
</feature>
<gene>
    <name evidence="2" type="ORF">GN244_ATG05866</name>
</gene>
<dbReference type="Proteomes" id="UP000602510">
    <property type="component" value="Unassembled WGS sequence"/>
</dbReference>
<proteinExistence type="predicted"/>
<evidence type="ECO:0000256" key="1">
    <source>
        <dbReference type="SAM" id="MobiDB-lite"/>
    </source>
</evidence>
<protein>
    <submittedName>
        <fullName evidence="2">Uncharacterized protein</fullName>
    </submittedName>
</protein>
<evidence type="ECO:0000313" key="2">
    <source>
        <dbReference type="EMBL" id="KAF4041830.1"/>
    </source>
</evidence>
<name>A0A833TE65_PHYIN</name>
<evidence type="ECO:0000313" key="3">
    <source>
        <dbReference type="Proteomes" id="UP000602510"/>
    </source>
</evidence>
<dbReference type="AlphaFoldDB" id="A0A833TE65"/>
<reference evidence="2" key="1">
    <citation type="submission" date="2020-04" db="EMBL/GenBank/DDBJ databases">
        <title>Hybrid Assembly of Korean Phytophthora infestans isolates.</title>
        <authorList>
            <person name="Prokchorchik M."/>
            <person name="Lee Y."/>
            <person name="Seo J."/>
            <person name="Cho J.-H."/>
            <person name="Park Y.-E."/>
            <person name="Jang D.-C."/>
            <person name="Im J.-S."/>
            <person name="Choi J.-G."/>
            <person name="Park H.-J."/>
            <person name="Lee G.-B."/>
            <person name="Lee Y.-G."/>
            <person name="Hong S.-Y."/>
            <person name="Cho K."/>
            <person name="Sohn K.H."/>
        </authorList>
    </citation>
    <scope>NUCLEOTIDE SEQUENCE</scope>
    <source>
        <strain evidence="2">KR_1_A1</strain>
    </source>
</reference>
<accession>A0A833TE65</accession>
<dbReference type="EMBL" id="WSZM01000111">
    <property type="protein sequence ID" value="KAF4041830.1"/>
    <property type="molecule type" value="Genomic_DNA"/>
</dbReference>
<comment type="caution">
    <text evidence="2">The sequence shown here is derived from an EMBL/GenBank/DDBJ whole genome shotgun (WGS) entry which is preliminary data.</text>
</comment>
<organism evidence="2 3">
    <name type="scientific">Phytophthora infestans</name>
    <name type="common">Potato late blight agent</name>
    <name type="synonym">Botrytis infestans</name>
    <dbReference type="NCBI Taxonomy" id="4787"/>
    <lineage>
        <taxon>Eukaryota</taxon>
        <taxon>Sar</taxon>
        <taxon>Stramenopiles</taxon>
        <taxon>Oomycota</taxon>
        <taxon>Peronosporomycetes</taxon>
        <taxon>Peronosporales</taxon>
        <taxon>Peronosporaceae</taxon>
        <taxon>Phytophthora</taxon>
    </lineage>
</organism>